<dbReference type="SUPFAM" id="SSF52058">
    <property type="entry name" value="L domain-like"/>
    <property type="match status" value="1"/>
</dbReference>
<comment type="subcellular location">
    <subcellularLocation>
        <location evidence="1">Membrane</location>
        <topology evidence="1">Single-pass membrane protein</topology>
    </subcellularLocation>
</comment>
<protein>
    <recommendedName>
        <fullName evidence="8">Malectin-like domain-containing protein</fullName>
    </recommendedName>
</protein>
<sequence length="553" mass="60678">MTTYLMLLVATLSVVLLSKPSFSIFVSIDCGSSSSYIDENSIKWTGDDGYVHNGVSQVVDSYYAAGQVLSTLRVFSTLKKNCYTITNLNEGERVLVRASFFYGNYDGKNSPPTFDLLFDGNHWETMKLSNYTEDTIVYTEAVYDVIGNSTTVCVAQTLPNQLPFISALELRSLGSNMYRHGGSNTVLVLANRAFQSQGANQNIRHPDDPYDGIWIPYSAAPLEEVIKSGAATIDVSTAEDQPPQAVMRNAITTTATGWNPRLDTRIPGESNIYITIYFSEVTWLNSTQKRSMQIYINNNPYLNHIIPPFGSVLEVYITNMTASTNTTFSVGAASDSTLLPLINAYEVYTVGDALPYGTNSKDVQGLVTLQKAFELLQEWSGDPCLPSPYWWEWIECSTIANAMPRVIALNLNGFGLSGSLPDFSSMDALQTIDMENNSFHGPIPEFFGSFPNLKLLLTGNCLEGMSCPPPPPPLSPPPPPPPSSPPPPIKTQPPPSKTLSSINSIGIPPPPTHGTYQSQTPFISGNKKNIDQLSIILEATIQIYLLYLLLSYF</sequence>
<feature type="domain" description="Malectin-like" evidence="8">
    <location>
        <begin position="28"/>
        <end position="350"/>
    </location>
</feature>
<evidence type="ECO:0000256" key="4">
    <source>
        <dbReference type="ARBA" id="ARBA00022989"/>
    </source>
</evidence>
<feature type="compositionally biased region" description="Pro residues" evidence="6">
    <location>
        <begin position="467"/>
        <end position="496"/>
    </location>
</feature>
<feature type="signal peptide" evidence="7">
    <location>
        <begin position="1"/>
        <end position="23"/>
    </location>
</feature>
<evidence type="ECO:0000259" key="8">
    <source>
        <dbReference type="Pfam" id="PF12819"/>
    </source>
</evidence>
<feature type="chain" id="PRO_5014860719" description="Malectin-like domain-containing protein" evidence="7">
    <location>
        <begin position="24"/>
        <end position="553"/>
    </location>
</feature>
<evidence type="ECO:0000256" key="6">
    <source>
        <dbReference type="SAM" id="MobiDB-lite"/>
    </source>
</evidence>
<evidence type="ECO:0000313" key="9">
    <source>
        <dbReference type="EMBL" id="SPD13957.1"/>
    </source>
</evidence>
<organism evidence="9">
    <name type="scientific">Fagus sylvatica</name>
    <name type="common">Beechnut</name>
    <dbReference type="NCBI Taxonomy" id="28930"/>
    <lineage>
        <taxon>Eukaryota</taxon>
        <taxon>Viridiplantae</taxon>
        <taxon>Streptophyta</taxon>
        <taxon>Embryophyta</taxon>
        <taxon>Tracheophyta</taxon>
        <taxon>Spermatophyta</taxon>
        <taxon>Magnoliopsida</taxon>
        <taxon>eudicotyledons</taxon>
        <taxon>Gunneridae</taxon>
        <taxon>Pentapetalae</taxon>
        <taxon>rosids</taxon>
        <taxon>fabids</taxon>
        <taxon>Fagales</taxon>
        <taxon>Fagaceae</taxon>
        <taxon>Fagus</taxon>
    </lineage>
</organism>
<proteinExistence type="predicted"/>
<feature type="region of interest" description="Disordered" evidence="6">
    <location>
        <begin position="467"/>
        <end position="520"/>
    </location>
</feature>
<dbReference type="AlphaFoldDB" id="A0A2N9HI73"/>
<evidence type="ECO:0000256" key="1">
    <source>
        <dbReference type="ARBA" id="ARBA00004167"/>
    </source>
</evidence>
<accession>A0A2N9HI73</accession>
<keyword evidence="4" id="KW-1133">Transmembrane helix</keyword>
<dbReference type="Pfam" id="PF12819">
    <property type="entry name" value="Malectin_like"/>
    <property type="match status" value="1"/>
</dbReference>
<evidence type="ECO:0000256" key="3">
    <source>
        <dbReference type="ARBA" id="ARBA00022729"/>
    </source>
</evidence>
<keyword evidence="2" id="KW-0812">Transmembrane</keyword>
<evidence type="ECO:0000256" key="5">
    <source>
        <dbReference type="ARBA" id="ARBA00023136"/>
    </source>
</evidence>
<dbReference type="PANTHER" id="PTHR45631:SF44">
    <property type="entry name" value="CARBOHYDRATE-BINDING PROTEIN OF THE ER PROTEIN"/>
    <property type="match status" value="1"/>
</dbReference>
<dbReference type="InterPro" id="IPR024788">
    <property type="entry name" value="Malectin-like_Carb-bd_dom"/>
</dbReference>
<keyword evidence="3 7" id="KW-0732">Signal</keyword>
<dbReference type="Gene3D" id="3.80.10.10">
    <property type="entry name" value="Ribonuclease Inhibitor"/>
    <property type="match status" value="1"/>
</dbReference>
<keyword evidence="5" id="KW-0472">Membrane</keyword>
<evidence type="ECO:0000256" key="2">
    <source>
        <dbReference type="ARBA" id="ARBA00022692"/>
    </source>
</evidence>
<name>A0A2N9HI73_FAGSY</name>
<dbReference type="PANTHER" id="PTHR45631">
    <property type="entry name" value="OS07G0107800 PROTEIN-RELATED"/>
    <property type="match status" value="1"/>
</dbReference>
<dbReference type="EMBL" id="OIVN01003856">
    <property type="protein sequence ID" value="SPD13957.1"/>
    <property type="molecule type" value="Genomic_DNA"/>
</dbReference>
<dbReference type="GO" id="GO:0016020">
    <property type="term" value="C:membrane"/>
    <property type="evidence" value="ECO:0007669"/>
    <property type="project" value="UniProtKB-SubCell"/>
</dbReference>
<gene>
    <name evidence="9" type="ORF">FSB_LOCUS41839</name>
</gene>
<dbReference type="InterPro" id="IPR032675">
    <property type="entry name" value="LRR_dom_sf"/>
</dbReference>
<evidence type="ECO:0000256" key="7">
    <source>
        <dbReference type="SAM" id="SignalP"/>
    </source>
</evidence>
<reference evidence="9" key="1">
    <citation type="submission" date="2018-02" db="EMBL/GenBank/DDBJ databases">
        <authorList>
            <person name="Cohen D.B."/>
            <person name="Kent A.D."/>
        </authorList>
    </citation>
    <scope>NUCLEOTIDE SEQUENCE</scope>
</reference>